<comment type="caution">
    <text evidence="7">The sequence shown here is derived from an EMBL/GenBank/DDBJ whole genome shotgun (WGS) entry which is preliminary data.</text>
</comment>
<feature type="transmembrane region" description="Helical" evidence="5">
    <location>
        <begin position="28"/>
        <end position="53"/>
    </location>
</feature>
<evidence type="ECO:0000256" key="4">
    <source>
        <dbReference type="ARBA" id="ARBA00023136"/>
    </source>
</evidence>
<dbReference type="Pfam" id="PF04932">
    <property type="entry name" value="Wzy_C"/>
    <property type="match status" value="1"/>
</dbReference>
<dbReference type="RefSeq" id="WP_142605388.1">
    <property type="nucleotide sequence ID" value="NZ_VDGG01000004.1"/>
</dbReference>
<evidence type="ECO:0000259" key="6">
    <source>
        <dbReference type="Pfam" id="PF04932"/>
    </source>
</evidence>
<proteinExistence type="predicted"/>
<dbReference type="EMBL" id="VDGG01000004">
    <property type="protein sequence ID" value="TQR18153.1"/>
    <property type="molecule type" value="Genomic_DNA"/>
</dbReference>
<feature type="transmembrane region" description="Helical" evidence="5">
    <location>
        <begin position="106"/>
        <end position="126"/>
    </location>
</feature>
<dbReference type="GO" id="GO:0016874">
    <property type="term" value="F:ligase activity"/>
    <property type="evidence" value="ECO:0007669"/>
    <property type="project" value="UniProtKB-KW"/>
</dbReference>
<feature type="transmembrane region" description="Helical" evidence="5">
    <location>
        <begin position="166"/>
        <end position="186"/>
    </location>
</feature>
<sequence>MSYTLHRKVHIKRDKEEDRRSQQQVDKWILYSLLAAIVLVPLLVGGHVTNVVSPLIADASQLVSGEKIDFFTFYKFIALIILTVIATSLFLYKFFFLDYRLPKRPILWFFALFLLAIVLATTFSPSKTIALYGQYNRTDGALSYICYILLMFVAMHIQYPKKVVEYVLYAFYPLVIINFVVTTMNFTNHDALMYGPLKTALTLFAPEIVVGENSQLLGTLNHWNYMSGMFAIVTIMYLSWIVIDTNKVRRVINFVFAILAMTTMLIAMSASGFVTFVCITPLIIWLAIKSSNKKMAFISLVIFTILTAGILHVLSMKDPEAWDESIGFFLPGNPYIDEQSVDTSLNDDTSWAPSILLGAKAFAADEVFQLPELPESAWGPGTGRIYIWQKTLHLLSERPLFGYGLDTLMYNFPHNDIEARSNLTVVTIVDKPHSLYVGVAYGTGIVGIVGFLGIIIYTVCAAVMSIIRFKVFSGLTVILCIGWLAFLVQALFNDSLPGTTASLFAIAGIMMAQLYNKKEISGSINERNI</sequence>
<keyword evidence="7" id="KW-0436">Ligase</keyword>
<dbReference type="AlphaFoldDB" id="A0A544TL28"/>
<keyword evidence="3 5" id="KW-1133">Transmembrane helix</keyword>
<reference evidence="7 8" key="1">
    <citation type="submission" date="2019-05" db="EMBL/GenBank/DDBJ databases">
        <title>Psychrobacillus vulpis sp. nov., a new species isolated from feces of a red fox that inhabits in The Tablas de Daimiel Natural Park, Albacete, Spain.</title>
        <authorList>
            <person name="Rodriguez M."/>
            <person name="Reina J.C."/>
            <person name="Bejar V."/>
            <person name="Llamas I."/>
        </authorList>
    </citation>
    <scope>NUCLEOTIDE SEQUENCE [LARGE SCALE GENOMIC DNA]</scope>
    <source>
        <strain evidence="7 8">NHI-2</strain>
    </source>
</reference>
<evidence type="ECO:0000313" key="7">
    <source>
        <dbReference type="EMBL" id="TQR18153.1"/>
    </source>
</evidence>
<feature type="transmembrane region" description="Helical" evidence="5">
    <location>
        <begin position="295"/>
        <end position="314"/>
    </location>
</feature>
<dbReference type="Proteomes" id="UP000318937">
    <property type="component" value="Unassembled WGS sequence"/>
</dbReference>
<evidence type="ECO:0000256" key="5">
    <source>
        <dbReference type="SAM" id="Phobius"/>
    </source>
</evidence>
<feature type="transmembrane region" description="Helical" evidence="5">
    <location>
        <begin position="498"/>
        <end position="515"/>
    </location>
</feature>
<evidence type="ECO:0000256" key="2">
    <source>
        <dbReference type="ARBA" id="ARBA00022692"/>
    </source>
</evidence>
<gene>
    <name evidence="7" type="ORF">FG383_03105</name>
</gene>
<dbReference type="PANTHER" id="PTHR37422:SF13">
    <property type="entry name" value="LIPOPOLYSACCHARIDE BIOSYNTHESIS PROTEIN PA4999-RELATED"/>
    <property type="match status" value="1"/>
</dbReference>
<accession>A0A544TL28</accession>
<dbReference type="GO" id="GO:0016020">
    <property type="term" value="C:membrane"/>
    <property type="evidence" value="ECO:0007669"/>
    <property type="project" value="UniProtKB-SubCell"/>
</dbReference>
<keyword evidence="2 5" id="KW-0812">Transmembrane</keyword>
<evidence type="ECO:0000256" key="3">
    <source>
        <dbReference type="ARBA" id="ARBA00022989"/>
    </source>
</evidence>
<evidence type="ECO:0000256" key="1">
    <source>
        <dbReference type="ARBA" id="ARBA00004141"/>
    </source>
</evidence>
<keyword evidence="8" id="KW-1185">Reference proteome</keyword>
<feature type="transmembrane region" description="Helical" evidence="5">
    <location>
        <begin position="223"/>
        <end position="243"/>
    </location>
</feature>
<dbReference type="OrthoDB" id="1762823at2"/>
<feature type="transmembrane region" description="Helical" evidence="5">
    <location>
        <begin position="141"/>
        <end position="159"/>
    </location>
</feature>
<dbReference type="InterPro" id="IPR007016">
    <property type="entry name" value="O-antigen_ligase-rel_domated"/>
</dbReference>
<feature type="transmembrane region" description="Helical" evidence="5">
    <location>
        <begin position="255"/>
        <end position="288"/>
    </location>
</feature>
<dbReference type="PANTHER" id="PTHR37422">
    <property type="entry name" value="TEICHURONIC ACID BIOSYNTHESIS PROTEIN TUAE"/>
    <property type="match status" value="1"/>
</dbReference>
<feature type="transmembrane region" description="Helical" evidence="5">
    <location>
        <begin position="73"/>
        <end position="94"/>
    </location>
</feature>
<evidence type="ECO:0000313" key="8">
    <source>
        <dbReference type="Proteomes" id="UP000318937"/>
    </source>
</evidence>
<organism evidence="7 8">
    <name type="scientific">Psychrobacillus soli</name>
    <dbReference type="NCBI Taxonomy" id="1543965"/>
    <lineage>
        <taxon>Bacteria</taxon>
        <taxon>Bacillati</taxon>
        <taxon>Bacillota</taxon>
        <taxon>Bacilli</taxon>
        <taxon>Bacillales</taxon>
        <taxon>Bacillaceae</taxon>
        <taxon>Psychrobacillus</taxon>
    </lineage>
</organism>
<keyword evidence="4 5" id="KW-0472">Membrane</keyword>
<comment type="subcellular location">
    <subcellularLocation>
        <location evidence="1">Membrane</location>
        <topology evidence="1">Multi-pass membrane protein</topology>
    </subcellularLocation>
</comment>
<feature type="domain" description="O-antigen ligase-related" evidence="6">
    <location>
        <begin position="256"/>
        <end position="452"/>
    </location>
</feature>
<protein>
    <submittedName>
        <fullName evidence="7">O-antigen ligase family protein</fullName>
    </submittedName>
</protein>
<name>A0A544TL28_9BACI</name>
<feature type="transmembrane region" description="Helical" evidence="5">
    <location>
        <begin position="471"/>
        <end position="492"/>
    </location>
</feature>
<dbReference type="InterPro" id="IPR051533">
    <property type="entry name" value="WaaL-like"/>
</dbReference>
<feature type="transmembrane region" description="Helical" evidence="5">
    <location>
        <begin position="439"/>
        <end position="464"/>
    </location>
</feature>